<keyword evidence="1" id="KW-1133">Transmembrane helix</keyword>
<name>A0AB73I1P4_AQUAC</name>
<dbReference type="RefSeq" id="WP_152029944.1">
    <property type="nucleotide sequence ID" value="NZ_AP024354.1"/>
</dbReference>
<dbReference type="AlphaFoldDB" id="A0AB73I1P4"/>
<feature type="transmembrane region" description="Helical" evidence="1">
    <location>
        <begin position="39"/>
        <end position="57"/>
    </location>
</feature>
<keyword evidence="1" id="KW-0812">Transmembrane</keyword>
<reference evidence="2" key="1">
    <citation type="submission" date="2022-09" db="EMBL/GenBank/DDBJ databases">
        <title>Intensive care unit water sources are persistently colonized with multi-drug resistant bacteria and are the site of extensive horizontal gene transfer of antibiotic resistance genes.</title>
        <authorList>
            <person name="Diorio-Toth L."/>
        </authorList>
    </citation>
    <scope>NUCLEOTIDE SEQUENCE</scope>
    <source>
        <strain evidence="2">GD04146</strain>
    </source>
</reference>
<sequence>MTIRNVINTRIRLASAAVYGGLLLTGVLIQYYLNQNKEPPFLSFSLFFFGFALMLAIKFTTKCPACKGNIGSMLMNSGSPLALPKKVKHCPLCGINIDQSA</sequence>
<keyword evidence="1" id="KW-0472">Membrane</keyword>
<evidence type="ECO:0000256" key="1">
    <source>
        <dbReference type="SAM" id="Phobius"/>
    </source>
</evidence>
<proteinExistence type="predicted"/>
<organism evidence="2 3">
    <name type="scientific">Aquipseudomonas alcaligenes</name>
    <name type="common">Pseudomonas alcaligenes</name>
    <dbReference type="NCBI Taxonomy" id="43263"/>
    <lineage>
        <taxon>Bacteria</taxon>
        <taxon>Pseudomonadati</taxon>
        <taxon>Pseudomonadota</taxon>
        <taxon>Gammaproteobacteria</taxon>
        <taxon>Pseudomonadales</taxon>
        <taxon>Pseudomonadaceae</taxon>
        <taxon>Aquipseudomonas</taxon>
    </lineage>
</organism>
<evidence type="ECO:0000313" key="2">
    <source>
        <dbReference type="EMBL" id="MDH0143643.1"/>
    </source>
</evidence>
<evidence type="ECO:0000313" key="3">
    <source>
        <dbReference type="Proteomes" id="UP001158058"/>
    </source>
</evidence>
<gene>
    <name evidence="2" type="ORF">N7380_15100</name>
</gene>
<accession>A0AB73I1P4</accession>
<dbReference type="EMBL" id="JAODZF010000009">
    <property type="protein sequence ID" value="MDH0143643.1"/>
    <property type="molecule type" value="Genomic_DNA"/>
</dbReference>
<protein>
    <submittedName>
        <fullName evidence="2">Uncharacterized protein</fullName>
    </submittedName>
</protein>
<comment type="caution">
    <text evidence="2">The sequence shown here is derived from an EMBL/GenBank/DDBJ whole genome shotgun (WGS) entry which is preliminary data.</text>
</comment>
<dbReference type="Proteomes" id="UP001158058">
    <property type="component" value="Unassembled WGS sequence"/>
</dbReference>
<feature type="transmembrane region" description="Helical" evidence="1">
    <location>
        <begin position="12"/>
        <end position="33"/>
    </location>
</feature>